<accession>A0A3N4KUK4</accession>
<organism evidence="2 3">
    <name type="scientific">Morchella conica CCBAS932</name>
    <dbReference type="NCBI Taxonomy" id="1392247"/>
    <lineage>
        <taxon>Eukaryota</taxon>
        <taxon>Fungi</taxon>
        <taxon>Dikarya</taxon>
        <taxon>Ascomycota</taxon>
        <taxon>Pezizomycotina</taxon>
        <taxon>Pezizomycetes</taxon>
        <taxon>Pezizales</taxon>
        <taxon>Morchellaceae</taxon>
        <taxon>Morchella</taxon>
    </lineage>
</organism>
<feature type="region of interest" description="Disordered" evidence="1">
    <location>
        <begin position="37"/>
        <end position="158"/>
    </location>
</feature>
<feature type="compositionally biased region" description="Basic and acidic residues" evidence="1">
    <location>
        <begin position="96"/>
        <end position="116"/>
    </location>
</feature>
<feature type="compositionally biased region" description="Basic and acidic residues" evidence="1">
    <location>
        <begin position="78"/>
        <end position="87"/>
    </location>
</feature>
<name>A0A3N4KUK4_9PEZI</name>
<evidence type="ECO:0000313" key="2">
    <source>
        <dbReference type="EMBL" id="RPB14196.1"/>
    </source>
</evidence>
<evidence type="ECO:0000313" key="3">
    <source>
        <dbReference type="Proteomes" id="UP000277580"/>
    </source>
</evidence>
<dbReference type="OrthoDB" id="10543561at2759"/>
<dbReference type="EMBL" id="ML119119">
    <property type="protein sequence ID" value="RPB14196.1"/>
    <property type="molecule type" value="Genomic_DNA"/>
</dbReference>
<gene>
    <name evidence="2" type="ORF">P167DRAFT_572731</name>
</gene>
<dbReference type="AlphaFoldDB" id="A0A3N4KUK4"/>
<evidence type="ECO:0000256" key="1">
    <source>
        <dbReference type="SAM" id="MobiDB-lite"/>
    </source>
</evidence>
<proteinExistence type="predicted"/>
<protein>
    <submittedName>
        <fullName evidence="2">Uncharacterized protein</fullName>
    </submittedName>
</protein>
<keyword evidence="3" id="KW-1185">Reference proteome</keyword>
<reference evidence="2 3" key="1">
    <citation type="journal article" date="2018" name="Nat. Ecol. Evol.">
        <title>Pezizomycetes genomes reveal the molecular basis of ectomycorrhizal truffle lifestyle.</title>
        <authorList>
            <person name="Murat C."/>
            <person name="Payen T."/>
            <person name="Noel B."/>
            <person name="Kuo A."/>
            <person name="Morin E."/>
            <person name="Chen J."/>
            <person name="Kohler A."/>
            <person name="Krizsan K."/>
            <person name="Balestrini R."/>
            <person name="Da Silva C."/>
            <person name="Montanini B."/>
            <person name="Hainaut M."/>
            <person name="Levati E."/>
            <person name="Barry K.W."/>
            <person name="Belfiori B."/>
            <person name="Cichocki N."/>
            <person name="Clum A."/>
            <person name="Dockter R.B."/>
            <person name="Fauchery L."/>
            <person name="Guy J."/>
            <person name="Iotti M."/>
            <person name="Le Tacon F."/>
            <person name="Lindquist E.A."/>
            <person name="Lipzen A."/>
            <person name="Malagnac F."/>
            <person name="Mello A."/>
            <person name="Molinier V."/>
            <person name="Miyauchi S."/>
            <person name="Poulain J."/>
            <person name="Riccioni C."/>
            <person name="Rubini A."/>
            <person name="Sitrit Y."/>
            <person name="Splivallo R."/>
            <person name="Traeger S."/>
            <person name="Wang M."/>
            <person name="Zifcakova L."/>
            <person name="Wipf D."/>
            <person name="Zambonelli A."/>
            <person name="Paolocci F."/>
            <person name="Nowrousian M."/>
            <person name="Ottonello S."/>
            <person name="Baldrian P."/>
            <person name="Spatafora J.W."/>
            <person name="Henrissat B."/>
            <person name="Nagy L.G."/>
            <person name="Aury J.M."/>
            <person name="Wincker P."/>
            <person name="Grigoriev I.V."/>
            <person name="Bonfante P."/>
            <person name="Martin F.M."/>
        </authorList>
    </citation>
    <scope>NUCLEOTIDE SEQUENCE [LARGE SCALE GENOMIC DNA]</scope>
    <source>
        <strain evidence="2 3">CCBAS932</strain>
    </source>
</reference>
<dbReference type="Proteomes" id="UP000277580">
    <property type="component" value="Unassembled WGS sequence"/>
</dbReference>
<feature type="compositionally biased region" description="Basic and acidic residues" evidence="1">
    <location>
        <begin position="37"/>
        <end position="63"/>
    </location>
</feature>
<dbReference type="InParanoid" id="A0A3N4KUK4"/>
<feature type="compositionally biased region" description="Acidic residues" evidence="1">
    <location>
        <begin position="64"/>
        <end position="77"/>
    </location>
</feature>
<sequence>MERRLEGEVQEDAVLISPKKPRIGLTEEEIRALGRAMKQEDGAKIEIEEDKYKRVDEENKEKEDETEEEEAEGEREEESAKWKKASEALKAGVEAGARETKIKAQVVEEGKEEQKGELMLIQIEEKPGKDGSTPMPGSSSLADFSSEEESPVTTSATS</sequence>